<evidence type="ECO:0000313" key="1">
    <source>
        <dbReference type="EMBL" id="KAG1547199.1"/>
    </source>
</evidence>
<gene>
    <name evidence="1" type="ORF">G6F50_013566</name>
</gene>
<dbReference type="Proteomes" id="UP000740926">
    <property type="component" value="Unassembled WGS sequence"/>
</dbReference>
<evidence type="ECO:0008006" key="3">
    <source>
        <dbReference type="Google" id="ProtNLM"/>
    </source>
</evidence>
<keyword evidence="2" id="KW-1185">Reference proteome</keyword>
<name>A0A9P7CDA1_9FUNG</name>
<organism evidence="1 2">
    <name type="scientific">Rhizopus delemar</name>
    <dbReference type="NCBI Taxonomy" id="936053"/>
    <lineage>
        <taxon>Eukaryota</taxon>
        <taxon>Fungi</taxon>
        <taxon>Fungi incertae sedis</taxon>
        <taxon>Mucoromycota</taxon>
        <taxon>Mucoromycotina</taxon>
        <taxon>Mucoromycetes</taxon>
        <taxon>Mucorales</taxon>
        <taxon>Mucorineae</taxon>
        <taxon>Rhizopodaceae</taxon>
        <taxon>Rhizopus</taxon>
    </lineage>
</organism>
<dbReference type="EMBL" id="JAANIU010005499">
    <property type="protein sequence ID" value="KAG1547199.1"/>
    <property type="molecule type" value="Genomic_DNA"/>
</dbReference>
<comment type="caution">
    <text evidence="1">The sequence shown here is derived from an EMBL/GenBank/DDBJ whole genome shotgun (WGS) entry which is preliminary data.</text>
</comment>
<evidence type="ECO:0000313" key="2">
    <source>
        <dbReference type="Proteomes" id="UP000740926"/>
    </source>
</evidence>
<dbReference type="AlphaFoldDB" id="A0A9P7CDA1"/>
<sequence length="312" mass="36322">MCSHNLILWNQRLTHGQPTSYTFQGTSIIDFFLSNNELISPSIHIRHDLSLSSNHKFMSMSFDLPSNLQAHLPPQRVTWNIGKLKHPRFRNSYKEVFTENLQIILPHQSSLSFPNRTEACQYIDSIHQQLCDTIYDSLDKICGRRSPPTDEWLKDFWTTEMTPAFNRKEYYYKQLILKRRRETWRCFCDQMSQGNYSKAIAKFSRIRKNRTIKPTFSHIEGPQRAADVMAQHLQRTFAGDLRSHFTESTPSISHNEPFDTDTCPFTIETVNDAIAYLPRRKAPGVDYLTIETILPITDRLTPILSRSGPSHI</sequence>
<protein>
    <recommendedName>
        <fullName evidence="3">Endonuclease/exonuclease/phosphatase domain-containing protein</fullName>
    </recommendedName>
</protein>
<accession>A0A9P7CDA1</accession>
<proteinExistence type="predicted"/>
<reference evidence="1 2" key="1">
    <citation type="journal article" date="2020" name="Microb. Genom.">
        <title>Genetic diversity of clinical and environmental Mucorales isolates obtained from an investigation of mucormycosis cases among solid organ transplant recipients.</title>
        <authorList>
            <person name="Nguyen M.H."/>
            <person name="Kaul D."/>
            <person name="Muto C."/>
            <person name="Cheng S.J."/>
            <person name="Richter R.A."/>
            <person name="Bruno V.M."/>
            <person name="Liu G."/>
            <person name="Beyhan S."/>
            <person name="Sundermann A.J."/>
            <person name="Mounaud S."/>
            <person name="Pasculle A.W."/>
            <person name="Nierman W.C."/>
            <person name="Driscoll E."/>
            <person name="Cumbie R."/>
            <person name="Clancy C.J."/>
            <person name="Dupont C.L."/>
        </authorList>
    </citation>
    <scope>NUCLEOTIDE SEQUENCE [LARGE SCALE GENOMIC DNA]</scope>
    <source>
        <strain evidence="1 2">GL24</strain>
    </source>
</reference>